<keyword evidence="3" id="KW-0812">Transmembrane</keyword>
<dbReference type="Gene3D" id="3.40.50.300">
    <property type="entry name" value="P-loop containing nucleotide triphosphate hydrolases"/>
    <property type="match status" value="2"/>
</dbReference>
<dbReference type="Pfam" id="PF21530">
    <property type="entry name" value="Pif1_2B_dom"/>
    <property type="match status" value="1"/>
</dbReference>
<evidence type="ECO:0000313" key="8">
    <source>
        <dbReference type="RefSeq" id="XP_027103198.1"/>
    </source>
</evidence>
<name>A0A6P6VJN8_COFAR</name>
<keyword evidence="1" id="KW-0378">Hydrolase</keyword>
<keyword evidence="3" id="KW-0472">Membrane</keyword>
<feature type="domain" description="DNA helicase Pif1-like DEAD-box helicase" evidence="4">
    <location>
        <begin position="1357"/>
        <end position="1562"/>
    </location>
</feature>
<feature type="domain" description="DNA helicase Pif1-like 2B" evidence="6">
    <location>
        <begin position="1655"/>
        <end position="1698"/>
    </location>
</feature>
<dbReference type="EC" id="5.6.2.3" evidence="1"/>
<dbReference type="CDD" id="cd18809">
    <property type="entry name" value="SF1_C_RecD"/>
    <property type="match status" value="1"/>
</dbReference>
<sequence>MAVDDGLIDDRCWVMGSMWRYLCYWCRLFPEASSWSALSYWLLVSSLLLTSPVIVSFLPPGELAVCIGVFSLLCAYFVGSMPVHYIDALAFLSPSKMDRNAMRRKKYGEMSPTKKADLLRSRREARAAKRAEKPLPVRVRKVPLGYVESGVSLPNARCMPCRGADQTSVHSQSLGNTDVVFPADNVLATGEGLEFMSGQLLSPFGSSSSSSFNRTIPVHKPPPAADLPFHHSLAPVKYQRSSNGADPTKIPVHSTDCQVSAGSSKGVPKNILPFSPENEHFMNNEHSEIMLGLFSLNSTLINSEQPVQKHLPCESNSFTTPFSDSVLPPPGTAWFLRPFALSPTCPFKGFWAIFECLFGPGKYVVGCEPATGHLEIGSREANPSTSPSFSRPRSRKRNAPGTVANQKSAIERTPSSSYLSRLANIPSSSLVLPDAPDCEHCGAKRFHLEPPTFCCSGGEISIVAPSMPYDLKRLFIGNDEESAHFRNNVRTYNNNLGFTTFAAKYDSDLTKNTKGVYTFRVQGQVYHFLDGLIHLGDRPSGIQLYFFDTDEELAKRLGNSDKLREHTLRLLMRVLSNNPYTRFFKSLKDVPNIDNLNIVLNCYPSLDQRVYNLPSASQVAAIWTESEDQSSDRRAHIRVYSRSAGSHRIQHYYGCYDPLQYPLLFPRGECGWHHGIKRLHKRKRGGDSCESDITLDPASVRSSSELIDLEQRAADRGKTEADTVSVREYYYYRFQIRDTDESMLLHTLRLLQQFSVDGYVKIETSRLDFHRHRQNKIRSEILQGVLDSVSIGQTAGSKVGRKVILPGSFIGGPRDMRRRYLDAMALVQKYGKPDIFLTMTCNPAWKEIQENLKYHEKPQDRPDLLARVFRSKFEMLKAEILNRQIFGEVAACVYVIEFQKRGFPHAHLLLILKPGHKLLNPESYDKIVCAELPDKDRYPHLYSLVIKHMIHGPCGAMDKSCPCMRDGTCKNRYPKNFCAQTTHGEDTYPYYRRRDDGKSIKVRRFTLDNRWVVPYNPYLLALFDCHINVEICSTLKLVKYLYKYVFKGHDLVSFKIISYESVNDIDEIRDFQKGRWVSPPEAFWRIYEFKLNEMTPAVYTLQVHLPDQQLVSFDKNSDLLQLLNKVDFSKSMLTQFFHMNRTNHRAQTLKCFYRDFPEHFVWSPKYKEWTERKRRKVIGRMVTVSPKEGERYYLRLLLTHIAGPTSFEALLSVNGQRLASFRESALALGLLQSDAYIEDTLREAVAFQMPSSLHLLFATLLVYCSPTNPRLLWDSFELDLSADYHHQQPFHRLSSLEIKRKVLQDINSSLEQMGKSLAEFHFVSNEFTSSYVERLTKEIESEKSLPVDPEDLLLSHKLNPEQKHAYDLILRACFSLQGQAFFIDGPGGTGKTFLYRSLLATLRSQNHVAIAVATSGIAASILPGGRTAHSRFKIPLDFSKTKTCQLSKQSSASKLLFESTLILWDEASMAKRETIEAFDELLKDLMDSDLPFGGKVVVFSGDFRQTLPIIEQATKEVLIESTFPVSPLWSKLHKIRLTKNMRAMLDPGFSQFLLRVGEGTEPVDDRGEITLSPDIVIPYVDKEVSLNRLIESVFPDLDFYTHDPYNLINRCILAPKNSSVDELNEMMIRKFPGNRQTYISSDKTVDQRHQSDYEDFLNSQNPKGLPPHKLLLKKNCPIMLLRNLNPAEGLCNGTRLICRDLAQHTISAEIVFGHHRGKTVFIPRIPLQSPDNDKNGIPFMRTQFPVRLCFALTINKSQGQTLDYVGIYLREPVFSHGQLYVALSRAKTAAKVRILLVPGTFEGTKIDCKTRNVVCHEIFRLTQE</sequence>
<dbReference type="GO" id="GO:0005524">
    <property type="term" value="F:ATP binding"/>
    <property type="evidence" value="ECO:0007669"/>
    <property type="project" value="UniProtKB-KW"/>
</dbReference>
<comment type="similarity">
    <text evidence="1">Belongs to the helicase family.</text>
</comment>
<protein>
    <recommendedName>
        <fullName evidence="1">ATP-dependent DNA helicase</fullName>
        <ecNumber evidence="1">5.6.2.3</ecNumber>
    </recommendedName>
</protein>
<dbReference type="OrthoDB" id="508102at2759"/>
<feature type="compositionally biased region" description="Polar residues" evidence="2">
    <location>
        <begin position="403"/>
        <end position="415"/>
    </location>
</feature>
<reference evidence="7" key="1">
    <citation type="journal article" date="2025" name="Foods">
        <title>Unveiling the Microbial Signatures of Arabica Coffee Cherries: Insights into Ripeness Specific Diversity, Functional Traits, and Implications for Quality and Safety.</title>
        <authorList>
            <consortium name="RefSeq"/>
            <person name="Tenea G.N."/>
            <person name="Cifuentes V."/>
            <person name="Reyes P."/>
            <person name="Cevallos-Vallejos M."/>
        </authorList>
    </citation>
    <scope>NUCLEOTIDE SEQUENCE [LARGE SCALE GENOMIC DNA]</scope>
</reference>
<keyword evidence="7" id="KW-1185">Reference proteome</keyword>
<dbReference type="PANTHER" id="PTHR10492:SF100">
    <property type="entry name" value="ATP-DEPENDENT DNA HELICASE"/>
    <property type="match status" value="1"/>
</dbReference>
<dbReference type="RefSeq" id="XP_027103198.1">
    <property type="nucleotide sequence ID" value="XM_027247397.1"/>
</dbReference>
<accession>A0A6P6VJN8</accession>
<keyword evidence="3" id="KW-1133">Transmembrane helix</keyword>
<dbReference type="InterPro" id="IPR027417">
    <property type="entry name" value="P-loop_NTPase"/>
</dbReference>
<dbReference type="Pfam" id="PF14214">
    <property type="entry name" value="Helitron_like_N"/>
    <property type="match status" value="1"/>
</dbReference>
<comment type="cofactor">
    <cofactor evidence="1">
        <name>Mg(2+)</name>
        <dbReference type="ChEBI" id="CHEBI:18420"/>
    </cofactor>
</comment>
<dbReference type="SUPFAM" id="SSF52540">
    <property type="entry name" value="P-loop containing nucleoside triphosphate hydrolases"/>
    <property type="match status" value="2"/>
</dbReference>
<evidence type="ECO:0000259" key="4">
    <source>
        <dbReference type="Pfam" id="PF05970"/>
    </source>
</evidence>
<gene>
    <name evidence="8" type="primary">LOC113724503</name>
</gene>
<reference evidence="8" key="2">
    <citation type="submission" date="2025-08" db="UniProtKB">
        <authorList>
            <consortium name="RefSeq"/>
        </authorList>
    </citation>
    <scope>IDENTIFICATION</scope>
    <source>
        <tissue evidence="8">Leaves</tissue>
    </source>
</reference>
<evidence type="ECO:0000256" key="2">
    <source>
        <dbReference type="SAM" id="MobiDB-lite"/>
    </source>
</evidence>
<evidence type="ECO:0000259" key="6">
    <source>
        <dbReference type="Pfam" id="PF21530"/>
    </source>
</evidence>
<dbReference type="InterPro" id="IPR049163">
    <property type="entry name" value="Pif1-like_2B_dom"/>
</dbReference>
<feature type="transmembrane region" description="Helical" evidence="3">
    <location>
        <begin position="38"/>
        <end position="58"/>
    </location>
</feature>
<keyword evidence="1" id="KW-0227">DNA damage</keyword>
<dbReference type="GO" id="GO:0000723">
    <property type="term" value="P:telomere maintenance"/>
    <property type="evidence" value="ECO:0007669"/>
    <property type="project" value="InterPro"/>
</dbReference>
<evidence type="ECO:0000313" key="7">
    <source>
        <dbReference type="Proteomes" id="UP001652660"/>
    </source>
</evidence>
<dbReference type="PANTHER" id="PTHR10492">
    <property type="match status" value="1"/>
</dbReference>
<dbReference type="Proteomes" id="UP001652660">
    <property type="component" value="Chromosome 2c"/>
</dbReference>
<dbReference type="GO" id="GO:0006310">
    <property type="term" value="P:DNA recombination"/>
    <property type="evidence" value="ECO:0007669"/>
    <property type="project" value="UniProtKB-KW"/>
</dbReference>
<keyword evidence="1" id="KW-0234">DNA repair</keyword>
<dbReference type="Pfam" id="PF05970">
    <property type="entry name" value="PIF1"/>
    <property type="match status" value="1"/>
</dbReference>
<feature type="domain" description="Helitron helicase-like" evidence="5">
    <location>
        <begin position="729"/>
        <end position="910"/>
    </location>
</feature>
<keyword evidence="1" id="KW-0233">DNA recombination</keyword>
<proteinExistence type="inferred from homology"/>
<comment type="catalytic activity">
    <reaction evidence="1">
        <text>ATP + H2O = ADP + phosphate + H(+)</text>
        <dbReference type="Rhea" id="RHEA:13065"/>
        <dbReference type="ChEBI" id="CHEBI:15377"/>
        <dbReference type="ChEBI" id="CHEBI:15378"/>
        <dbReference type="ChEBI" id="CHEBI:30616"/>
        <dbReference type="ChEBI" id="CHEBI:43474"/>
        <dbReference type="ChEBI" id="CHEBI:456216"/>
        <dbReference type="EC" id="5.6.2.3"/>
    </reaction>
</comment>
<keyword evidence="1" id="KW-0067">ATP-binding</keyword>
<evidence type="ECO:0000259" key="5">
    <source>
        <dbReference type="Pfam" id="PF14214"/>
    </source>
</evidence>
<feature type="transmembrane region" description="Helical" evidence="3">
    <location>
        <begin position="65"/>
        <end position="86"/>
    </location>
</feature>
<evidence type="ECO:0000256" key="1">
    <source>
        <dbReference type="RuleBase" id="RU363044"/>
    </source>
</evidence>
<organism evidence="7 8">
    <name type="scientific">Coffea arabica</name>
    <name type="common">Arabian coffee</name>
    <dbReference type="NCBI Taxonomy" id="13443"/>
    <lineage>
        <taxon>Eukaryota</taxon>
        <taxon>Viridiplantae</taxon>
        <taxon>Streptophyta</taxon>
        <taxon>Embryophyta</taxon>
        <taxon>Tracheophyta</taxon>
        <taxon>Spermatophyta</taxon>
        <taxon>Magnoliopsida</taxon>
        <taxon>eudicotyledons</taxon>
        <taxon>Gunneridae</taxon>
        <taxon>Pentapetalae</taxon>
        <taxon>asterids</taxon>
        <taxon>lamiids</taxon>
        <taxon>Gentianales</taxon>
        <taxon>Rubiaceae</taxon>
        <taxon>Ixoroideae</taxon>
        <taxon>Gardenieae complex</taxon>
        <taxon>Bertiereae - Coffeeae clade</taxon>
        <taxon>Coffeeae</taxon>
        <taxon>Coffea</taxon>
    </lineage>
</organism>
<dbReference type="GO" id="GO:0006281">
    <property type="term" value="P:DNA repair"/>
    <property type="evidence" value="ECO:0007669"/>
    <property type="project" value="UniProtKB-KW"/>
</dbReference>
<dbReference type="InterPro" id="IPR025476">
    <property type="entry name" value="Helitron_helicase-like"/>
</dbReference>
<keyword evidence="1" id="KW-0547">Nucleotide-binding</keyword>
<feature type="region of interest" description="Disordered" evidence="2">
    <location>
        <begin position="375"/>
        <end position="415"/>
    </location>
</feature>
<keyword evidence="1" id="KW-0347">Helicase</keyword>
<dbReference type="GO" id="GO:0043139">
    <property type="term" value="F:5'-3' DNA helicase activity"/>
    <property type="evidence" value="ECO:0007669"/>
    <property type="project" value="UniProtKB-EC"/>
</dbReference>
<dbReference type="InterPro" id="IPR010285">
    <property type="entry name" value="DNA_helicase_pif1-like_DEAD"/>
</dbReference>
<dbReference type="GO" id="GO:0016787">
    <property type="term" value="F:hydrolase activity"/>
    <property type="evidence" value="ECO:0007669"/>
    <property type="project" value="UniProtKB-KW"/>
</dbReference>
<evidence type="ECO:0000256" key="3">
    <source>
        <dbReference type="SAM" id="Phobius"/>
    </source>
</evidence>
<dbReference type="GeneID" id="113724503"/>